<comment type="caution">
    <text evidence="1">The sequence shown here is derived from an EMBL/GenBank/DDBJ whole genome shotgun (WGS) entry which is preliminary data.</text>
</comment>
<name>A0ABN7XL52_GIGMA</name>
<keyword evidence="2" id="KW-1185">Reference proteome</keyword>
<evidence type="ECO:0000313" key="1">
    <source>
        <dbReference type="EMBL" id="CAG8855762.1"/>
    </source>
</evidence>
<sequence>KIIASLLDKPYRKVKLDKLLEKKVRNTETSRKYTNPKQQLKKNGTRVWMKKFLKKNRAASTAVHKVFRKFLSLCICLGKIPKKWKLVSIYLIPKKKEWNYSLANVRSIALLETFQKCMTKIYTDRLASIMINKNILRGPNFAGLPGNSTE</sequence>
<protein>
    <submittedName>
        <fullName evidence="1">21043_t:CDS:1</fullName>
    </submittedName>
</protein>
<feature type="non-terminal residue" evidence="1">
    <location>
        <position position="1"/>
    </location>
</feature>
<organism evidence="1 2">
    <name type="scientific">Gigaspora margarita</name>
    <dbReference type="NCBI Taxonomy" id="4874"/>
    <lineage>
        <taxon>Eukaryota</taxon>
        <taxon>Fungi</taxon>
        <taxon>Fungi incertae sedis</taxon>
        <taxon>Mucoromycota</taxon>
        <taxon>Glomeromycotina</taxon>
        <taxon>Glomeromycetes</taxon>
        <taxon>Diversisporales</taxon>
        <taxon>Gigasporaceae</taxon>
        <taxon>Gigaspora</taxon>
    </lineage>
</organism>
<dbReference type="EMBL" id="CAJVQB010152779">
    <property type="protein sequence ID" value="CAG8855762.1"/>
    <property type="molecule type" value="Genomic_DNA"/>
</dbReference>
<evidence type="ECO:0000313" key="2">
    <source>
        <dbReference type="Proteomes" id="UP000789901"/>
    </source>
</evidence>
<gene>
    <name evidence="1" type="ORF">GMARGA_LOCUS44583</name>
</gene>
<reference evidence="1 2" key="1">
    <citation type="submission" date="2021-06" db="EMBL/GenBank/DDBJ databases">
        <authorList>
            <person name="Kallberg Y."/>
            <person name="Tangrot J."/>
            <person name="Rosling A."/>
        </authorList>
    </citation>
    <scope>NUCLEOTIDE SEQUENCE [LARGE SCALE GENOMIC DNA]</scope>
    <source>
        <strain evidence="1 2">120-4 pot B 10/14</strain>
    </source>
</reference>
<proteinExistence type="predicted"/>
<dbReference type="Proteomes" id="UP000789901">
    <property type="component" value="Unassembled WGS sequence"/>
</dbReference>
<accession>A0ABN7XL52</accession>
<feature type="non-terminal residue" evidence="1">
    <location>
        <position position="150"/>
    </location>
</feature>